<evidence type="ECO:0000313" key="9">
    <source>
        <dbReference type="EMBL" id="KDP27339.1"/>
    </source>
</evidence>
<dbReference type="Gene3D" id="1.20.1250.20">
    <property type="entry name" value="MFS general substrate transporter like domains"/>
    <property type="match status" value="1"/>
</dbReference>
<comment type="similarity">
    <text evidence="2">Belongs to the major facilitator superfamily. Proton-dependent oligopeptide transporter (POT/PTR) (TC 2.A.17) family.</text>
</comment>
<keyword evidence="3" id="KW-0813">Transport</keyword>
<feature type="transmembrane region" description="Helical" evidence="8">
    <location>
        <begin position="153"/>
        <end position="170"/>
    </location>
</feature>
<feature type="transmembrane region" description="Helical" evidence="8">
    <location>
        <begin position="114"/>
        <end position="133"/>
    </location>
</feature>
<dbReference type="InterPro" id="IPR044739">
    <property type="entry name" value="NRT1/PTR"/>
</dbReference>
<feature type="transmembrane region" description="Helical" evidence="8">
    <location>
        <begin position="374"/>
        <end position="396"/>
    </location>
</feature>
<evidence type="ECO:0000256" key="8">
    <source>
        <dbReference type="SAM" id="Phobius"/>
    </source>
</evidence>
<proteinExistence type="inferred from homology"/>
<feature type="transmembrane region" description="Helical" evidence="8">
    <location>
        <begin position="203"/>
        <end position="222"/>
    </location>
</feature>
<dbReference type="InterPro" id="IPR036259">
    <property type="entry name" value="MFS_trans_sf"/>
</dbReference>
<keyword evidence="7 8" id="KW-0472">Membrane</keyword>
<keyword evidence="4" id="KW-0597">Phosphoprotein</keyword>
<evidence type="ECO:0000256" key="7">
    <source>
        <dbReference type="ARBA" id="ARBA00023136"/>
    </source>
</evidence>
<feature type="transmembrane region" description="Helical" evidence="8">
    <location>
        <begin position="417"/>
        <end position="439"/>
    </location>
</feature>
<feature type="transmembrane region" description="Helical" evidence="8">
    <location>
        <begin position="545"/>
        <end position="564"/>
    </location>
</feature>
<feature type="transmembrane region" description="Helical" evidence="8">
    <location>
        <begin position="469"/>
        <end position="488"/>
    </location>
</feature>
<dbReference type="GO" id="GO:0009705">
    <property type="term" value="C:plant-type vacuole membrane"/>
    <property type="evidence" value="ECO:0007669"/>
    <property type="project" value="UniProtKB-ARBA"/>
</dbReference>
<name>A0A067K6A4_JATCU</name>
<keyword evidence="10" id="KW-1185">Reference proteome</keyword>
<evidence type="ECO:0000256" key="6">
    <source>
        <dbReference type="ARBA" id="ARBA00022989"/>
    </source>
</evidence>
<feature type="transmembrane region" description="Helical" evidence="8">
    <location>
        <begin position="228"/>
        <end position="248"/>
    </location>
</feature>
<reference evidence="9 10" key="1">
    <citation type="journal article" date="2014" name="PLoS ONE">
        <title>Global Analysis of Gene Expression Profiles in Physic Nut (Jatropha curcas L.) Seedlings Exposed to Salt Stress.</title>
        <authorList>
            <person name="Zhang L."/>
            <person name="Zhang C."/>
            <person name="Wu P."/>
            <person name="Chen Y."/>
            <person name="Li M."/>
            <person name="Jiang H."/>
            <person name="Wu G."/>
        </authorList>
    </citation>
    <scope>NUCLEOTIDE SEQUENCE [LARGE SCALE GENOMIC DNA]</scope>
    <source>
        <strain evidence="10">cv. GZQX0401</strain>
        <tissue evidence="9">Young leaves</tissue>
    </source>
</reference>
<dbReference type="OrthoDB" id="8904098at2759"/>
<protein>
    <recommendedName>
        <fullName evidence="11">Protein NRT1/ PTR FAMILY 5.10-like</fullName>
    </recommendedName>
</protein>
<dbReference type="PANTHER" id="PTHR11654">
    <property type="entry name" value="OLIGOPEPTIDE TRANSPORTER-RELATED"/>
    <property type="match status" value="1"/>
</dbReference>
<dbReference type="Proteomes" id="UP000027138">
    <property type="component" value="Unassembled WGS sequence"/>
</dbReference>
<dbReference type="GO" id="GO:0071916">
    <property type="term" value="F:dipeptide transmembrane transporter activity"/>
    <property type="evidence" value="ECO:0007669"/>
    <property type="project" value="InterPro"/>
</dbReference>
<dbReference type="SUPFAM" id="SSF103473">
    <property type="entry name" value="MFS general substrate transporter"/>
    <property type="match status" value="1"/>
</dbReference>
<evidence type="ECO:0000256" key="4">
    <source>
        <dbReference type="ARBA" id="ARBA00022553"/>
    </source>
</evidence>
<dbReference type="InterPro" id="IPR000109">
    <property type="entry name" value="POT_fam"/>
</dbReference>
<comment type="subcellular location">
    <subcellularLocation>
        <location evidence="1">Membrane</location>
        <topology evidence="1">Multi-pass membrane protein</topology>
    </subcellularLocation>
</comment>
<sequence>MAITSTSRSESPDIQSPLLSDTVEASVDYKGRPAYKSNSGGWNSAFFIIGVEVAERFAYTGIDSNLITYLTGPLGQSTATAAENANAWSGTALLLPLLGGFIADSFLGRYHTILVAFLIYVLGLGLLAASAILTSPSASDCPNTKNDASCSPYSIQVVLFFFSLYLVALGQGGQKPCIQAFGADQFDGQDPEEQKAKSSFFNWLYFGTCAGILATHLILVYIQDNLNWFLGFGIPCIMMVISLFIFLLGAKTYRYSVKVEDRSAFLRIGQVFIAAIRNWRTSPSAVDLEEEACGTPPHSSSEQFKFLNRALLAPSGSKEDVKVCSLGEVEEAKAVLRLVPIWATSLLYAVVFAQSTTFFTKQGKTMDRSITKGFAIPPASLQSFSTIASVLFVPIYDRVFVPVARALTRKTSGITMLQRIGIGMALSSLSLVICALVEMKRLEIAREYGLVDMPNVTVPMSVWWLVPQYVLFGVSDVFTMVGLQEFFYDQVPSELRSVGLSLYLSIFGVGSYISSFLVSAIEKATGGEGRDSWFANNMNRGHLDYFYWLLAGMSTVQLLAYFYFAKSYVYKSTASSDES</sequence>
<dbReference type="AlphaFoldDB" id="A0A067K6A4"/>
<dbReference type="GO" id="GO:0080054">
    <property type="term" value="F:low-affinity nitrate transmembrane transporter activity"/>
    <property type="evidence" value="ECO:0007669"/>
    <property type="project" value="UniProtKB-ARBA"/>
</dbReference>
<evidence type="ECO:0000313" key="10">
    <source>
        <dbReference type="Proteomes" id="UP000027138"/>
    </source>
</evidence>
<organism evidence="9 10">
    <name type="scientific">Jatropha curcas</name>
    <name type="common">Barbados nut</name>
    <dbReference type="NCBI Taxonomy" id="180498"/>
    <lineage>
        <taxon>Eukaryota</taxon>
        <taxon>Viridiplantae</taxon>
        <taxon>Streptophyta</taxon>
        <taxon>Embryophyta</taxon>
        <taxon>Tracheophyta</taxon>
        <taxon>Spermatophyta</taxon>
        <taxon>Magnoliopsida</taxon>
        <taxon>eudicotyledons</taxon>
        <taxon>Gunneridae</taxon>
        <taxon>Pentapetalae</taxon>
        <taxon>rosids</taxon>
        <taxon>fabids</taxon>
        <taxon>Malpighiales</taxon>
        <taxon>Euphorbiaceae</taxon>
        <taxon>Crotonoideae</taxon>
        <taxon>Jatropheae</taxon>
        <taxon>Jatropha</taxon>
    </lineage>
</organism>
<accession>A0A067K6A4</accession>
<gene>
    <name evidence="9" type="ORF">JCGZ_20271</name>
</gene>
<feature type="transmembrane region" description="Helical" evidence="8">
    <location>
        <begin position="500"/>
        <end position="521"/>
    </location>
</feature>
<keyword evidence="5 8" id="KW-0812">Transmembrane</keyword>
<dbReference type="FunFam" id="1.20.1250.20:FF:000147">
    <property type="entry name" value="Protein NRT1/ PTR family 5.10"/>
    <property type="match status" value="1"/>
</dbReference>
<keyword evidence="6 8" id="KW-1133">Transmembrane helix</keyword>
<dbReference type="EMBL" id="KK914853">
    <property type="protein sequence ID" value="KDP27339.1"/>
    <property type="molecule type" value="Genomic_DNA"/>
</dbReference>
<evidence type="ECO:0000256" key="2">
    <source>
        <dbReference type="ARBA" id="ARBA00005982"/>
    </source>
</evidence>
<dbReference type="CDD" id="cd17417">
    <property type="entry name" value="MFS_NPF5"/>
    <property type="match status" value="1"/>
</dbReference>
<evidence type="ECO:0000256" key="5">
    <source>
        <dbReference type="ARBA" id="ARBA00022692"/>
    </source>
</evidence>
<evidence type="ECO:0000256" key="3">
    <source>
        <dbReference type="ARBA" id="ARBA00022448"/>
    </source>
</evidence>
<evidence type="ECO:0000256" key="1">
    <source>
        <dbReference type="ARBA" id="ARBA00004141"/>
    </source>
</evidence>
<dbReference type="GO" id="GO:0042937">
    <property type="term" value="F:tripeptide transmembrane transporter activity"/>
    <property type="evidence" value="ECO:0007669"/>
    <property type="project" value="InterPro"/>
</dbReference>
<evidence type="ECO:0008006" key="11">
    <source>
        <dbReference type="Google" id="ProtNLM"/>
    </source>
</evidence>
<dbReference type="Pfam" id="PF00854">
    <property type="entry name" value="PTR2"/>
    <property type="match status" value="1"/>
</dbReference>